<reference evidence="2 3" key="1">
    <citation type="journal article" date="2019" name="Int. J. Syst. Evol. Microbiol.">
        <title>The Global Catalogue of Microorganisms (GCM) 10K type strain sequencing project: providing services to taxonomists for standard genome sequencing and annotation.</title>
        <authorList>
            <consortium name="The Broad Institute Genomics Platform"/>
            <consortium name="The Broad Institute Genome Sequencing Center for Infectious Disease"/>
            <person name="Wu L."/>
            <person name="Ma J."/>
        </authorList>
    </citation>
    <scope>NUCLEOTIDE SEQUENCE [LARGE SCALE GENOMIC DNA]</scope>
    <source>
        <strain evidence="2 3">CGMCC 1.12237</strain>
    </source>
</reference>
<evidence type="ECO:0000256" key="1">
    <source>
        <dbReference type="SAM" id="Phobius"/>
    </source>
</evidence>
<gene>
    <name evidence="2" type="ORF">ACFPJ5_18680</name>
</gene>
<feature type="transmembrane region" description="Helical" evidence="1">
    <location>
        <begin position="45"/>
        <end position="70"/>
    </location>
</feature>
<dbReference type="Proteomes" id="UP001596201">
    <property type="component" value="Unassembled WGS sequence"/>
</dbReference>
<keyword evidence="1" id="KW-0472">Membrane</keyword>
<accession>A0ABD5RGL9</accession>
<keyword evidence="1" id="KW-0812">Transmembrane</keyword>
<keyword evidence="1" id="KW-1133">Transmembrane helix</keyword>
<dbReference type="AlphaFoldDB" id="A0ABD5RGL9"/>
<evidence type="ECO:0000313" key="2">
    <source>
        <dbReference type="EMBL" id="MFC5368956.1"/>
    </source>
</evidence>
<sequence>MGLREVAVDGVCEQRNQIPLLLAVVLVMGVLLAFSFLFLEPGTAGYVIALVDAILVGGCLVTFVGVYWYCTKQAMGS</sequence>
<dbReference type="RefSeq" id="WP_227231013.1">
    <property type="nucleotide sequence ID" value="NZ_JAJCVJ010000003.1"/>
</dbReference>
<dbReference type="EMBL" id="JBHSKX010000004">
    <property type="protein sequence ID" value="MFC5368956.1"/>
    <property type="molecule type" value="Genomic_DNA"/>
</dbReference>
<name>A0ABD5RGL9_9EURY</name>
<evidence type="ECO:0000313" key="3">
    <source>
        <dbReference type="Proteomes" id="UP001596201"/>
    </source>
</evidence>
<organism evidence="2 3">
    <name type="scientific">Salinirubrum litoreum</name>
    <dbReference type="NCBI Taxonomy" id="1126234"/>
    <lineage>
        <taxon>Archaea</taxon>
        <taxon>Methanobacteriati</taxon>
        <taxon>Methanobacteriota</taxon>
        <taxon>Stenosarchaea group</taxon>
        <taxon>Halobacteria</taxon>
        <taxon>Halobacteriales</taxon>
        <taxon>Haloferacaceae</taxon>
        <taxon>Salinirubrum</taxon>
    </lineage>
</organism>
<feature type="transmembrane region" description="Helical" evidence="1">
    <location>
        <begin position="20"/>
        <end position="39"/>
    </location>
</feature>
<comment type="caution">
    <text evidence="2">The sequence shown here is derived from an EMBL/GenBank/DDBJ whole genome shotgun (WGS) entry which is preliminary data.</text>
</comment>
<keyword evidence="3" id="KW-1185">Reference proteome</keyword>
<proteinExistence type="predicted"/>
<protein>
    <submittedName>
        <fullName evidence="2">Uncharacterized protein</fullName>
    </submittedName>
</protein>